<protein>
    <submittedName>
        <fullName evidence="2">Uncharacterized protein</fullName>
    </submittedName>
</protein>
<proteinExistence type="predicted"/>
<evidence type="ECO:0000256" key="1">
    <source>
        <dbReference type="SAM" id="MobiDB-lite"/>
    </source>
</evidence>
<feature type="region of interest" description="Disordered" evidence="1">
    <location>
        <begin position="1"/>
        <end position="83"/>
    </location>
</feature>
<organism evidence="2 3">
    <name type="scientific">Perca fluviatilis</name>
    <name type="common">European perch</name>
    <dbReference type="NCBI Taxonomy" id="8168"/>
    <lineage>
        <taxon>Eukaryota</taxon>
        <taxon>Metazoa</taxon>
        <taxon>Chordata</taxon>
        <taxon>Craniata</taxon>
        <taxon>Vertebrata</taxon>
        <taxon>Euteleostomi</taxon>
        <taxon>Actinopterygii</taxon>
        <taxon>Neopterygii</taxon>
        <taxon>Teleostei</taxon>
        <taxon>Neoteleostei</taxon>
        <taxon>Acanthomorphata</taxon>
        <taxon>Eupercaria</taxon>
        <taxon>Perciformes</taxon>
        <taxon>Percoidei</taxon>
        <taxon>Percidae</taxon>
        <taxon>Percinae</taxon>
        <taxon>Perca</taxon>
    </lineage>
</organism>
<gene>
    <name evidence="2" type="ORF">PFLUV_G00038490</name>
</gene>
<sequence>MRLGERTSVVFTARSSAVRSRRASPRLASHLPPPGPEPSLHLSISPPERPRGVEGKGEAAHTERGAKETGEVAPEREVTEMQC</sequence>
<dbReference type="EMBL" id="VHII01000004">
    <property type="protein sequence ID" value="KAF1391111.1"/>
    <property type="molecule type" value="Genomic_DNA"/>
</dbReference>
<reference evidence="2 3" key="1">
    <citation type="submission" date="2019-06" db="EMBL/GenBank/DDBJ databases">
        <title>A chromosome-scale genome assembly of the European perch, Perca fluviatilis.</title>
        <authorList>
            <person name="Roques C."/>
            <person name="Zahm M."/>
            <person name="Cabau C."/>
            <person name="Klopp C."/>
            <person name="Bouchez O."/>
            <person name="Donnadieu C."/>
            <person name="Kuhl H."/>
            <person name="Gislard M."/>
            <person name="Guendouz S."/>
            <person name="Journot L."/>
            <person name="Haffray P."/>
            <person name="Bestin A."/>
            <person name="Morvezen R."/>
            <person name="Feron R."/>
            <person name="Wen M."/>
            <person name="Jouanno E."/>
            <person name="Herpin A."/>
            <person name="Schartl M."/>
            <person name="Postlethwait J."/>
            <person name="Schaerlinger B."/>
            <person name="Chardard D."/>
            <person name="Lecocq T."/>
            <person name="Poncet C."/>
            <person name="Jaffrelo L."/>
            <person name="Lampietro C."/>
            <person name="Guiguen Y."/>
        </authorList>
    </citation>
    <scope>NUCLEOTIDE SEQUENCE [LARGE SCALE GENOMIC DNA]</scope>
    <source>
        <tissue evidence="2">Blood</tissue>
    </source>
</reference>
<accession>A0A6A5EPA2</accession>
<dbReference type="AlphaFoldDB" id="A0A6A5EPA2"/>
<evidence type="ECO:0000313" key="2">
    <source>
        <dbReference type="EMBL" id="KAF1391111.1"/>
    </source>
</evidence>
<feature type="compositionally biased region" description="Basic and acidic residues" evidence="1">
    <location>
        <begin position="48"/>
        <end position="83"/>
    </location>
</feature>
<dbReference type="Proteomes" id="UP000465112">
    <property type="component" value="Chromosome 4"/>
</dbReference>
<keyword evidence="3" id="KW-1185">Reference proteome</keyword>
<name>A0A6A5EPA2_PERFL</name>
<comment type="caution">
    <text evidence="2">The sequence shown here is derived from an EMBL/GenBank/DDBJ whole genome shotgun (WGS) entry which is preliminary data.</text>
</comment>
<evidence type="ECO:0000313" key="3">
    <source>
        <dbReference type="Proteomes" id="UP000465112"/>
    </source>
</evidence>